<gene>
    <name evidence="3" type="ORF">AVDCRST_MAG95-1162</name>
</gene>
<keyword evidence="1" id="KW-0732">Signal</keyword>
<accession>A0A6J4HYC7</accession>
<name>A0A6J4HYC7_9BACT</name>
<feature type="chain" id="PRO_5027035259" evidence="1">
    <location>
        <begin position="29"/>
        <end position="194"/>
    </location>
</feature>
<sequence length="194" mass="22376">MCIAIAKVSRLFLIILLLLNNSLSPVQAGHSLTKAPDKPANLPVPKNIPDMKFYLQRDPNTNTVVYALNRTPQGTLNEEESIQGYWIRYAEQGQKQELSYIQRKFAYGLKTKKLGKDNYEVRFVSYAKKLLYLRKTPQDNQYRVYTTINQKECILDRIFVRIEGGTFWVPNVLYVELIGRDTATGKEITSRINP</sequence>
<protein>
    <submittedName>
        <fullName evidence="3">CDP-diacylglycerol--glycerol-3-phosphate 3-phosphatidyltransferase</fullName>
        <ecNumber evidence="3">2.7.8.5</ecNumber>
    </submittedName>
</protein>
<organism evidence="3">
    <name type="scientific">uncultured Adhaeribacter sp</name>
    <dbReference type="NCBI Taxonomy" id="448109"/>
    <lineage>
        <taxon>Bacteria</taxon>
        <taxon>Pseudomonadati</taxon>
        <taxon>Bacteroidota</taxon>
        <taxon>Cytophagia</taxon>
        <taxon>Cytophagales</taxon>
        <taxon>Hymenobacteraceae</taxon>
        <taxon>Adhaeribacter</taxon>
        <taxon>environmental samples</taxon>
    </lineage>
</organism>
<dbReference type="AlphaFoldDB" id="A0A6J4HYC7"/>
<reference evidence="3" key="1">
    <citation type="submission" date="2020-02" db="EMBL/GenBank/DDBJ databases">
        <authorList>
            <person name="Meier V. D."/>
        </authorList>
    </citation>
    <scope>NUCLEOTIDE SEQUENCE</scope>
    <source>
        <strain evidence="3">AVDCRST_MAG95</strain>
    </source>
</reference>
<keyword evidence="3" id="KW-0808">Transferase</keyword>
<feature type="domain" description="DUF4833" evidence="2">
    <location>
        <begin position="53"/>
        <end position="191"/>
    </location>
</feature>
<dbReference type="GO" id="GO:0008444">
    <property type="term" value="F:CDP-diacylglycerol-glycerol-3-phosphate 3-phosphatidyltransferase activity"/>
    <property type="evidence" value="ECO:0007669"/>
    <property type="project" value="UniProtKB-EC"/>
</dbReference>
<evidence type="ECO:0000259" key="2">
    <source>
        <dbReference type="Pfam" id="PF16117"/>
    </source>
</evidence>
<evidence type="ECO:0000313" key="3">
    <source>
        <dbReference type="EMBL" id="CAA9234640.1"/>
    </source>
</evidence>
<dbReference type="EMBL" id="CADCTJ010000363">
    <property type="protein sequence ID" value="CAA9234640.1"/>
    <property type="molecule type" value="Genomic_DNA"/>
</dbReference>
<proteinExistence type="predicted"/>
<feature type="signal peptide" evidence="1">
    <location>
        <begin position="1"/>
        <end position="28"/>
    </location>
</feature>
<evidence type="ECO:0000256" key="1">
    <source>
        <dbReference type="SAM" id="SignalP"/>
    </source>
</evidence>
<dbReference type="EC" id="2.7.8.5" evidence="3"/>
<dbReference type="Pfam" id="PF16117">
    <property type="entry name" value="DUF4833"/>
    <property type="match status" value="1"/>
</dbReference>
<dbReference type="InterPro" id="IPR032269">
    <property type="entry name" value="DUF4833"/>
</dbReference>